<dbReference type="AlphaFoldDB" id="A0A2N3PSK9"/>
<proteinExistence type="predicted"/>
<gene>
    <name evidence="1" type="ORF">CWS72_17245</name>
</gene>
<keyword evidence="2" id="KW-1185">Reference proteome</keyword>
<dbReference type="EMBL" id="PIUM01000021">
    <property type="protein sequence ID" value="PKU23374.1"/>
    <property type="molecule type" value="Genomic_DNA"/>
</dbReference>
<name>A0A2N3PSK9_9PROT</name>
<accession>A0A2N3PSK9</accession>
<protein>
    <submittedName>
        <fullName evidence="1">Ribbon-helix-helix protein, CopG family</fullName>
    </submittedName>
</protein>
<evidence type="ECO:0000313" key="2">
    <source>
        <dbReference type="Proteomes" id="UP000233293"/>
    </source>
</evidence>
<organism evidence="1 2">
    <name type="scientific">Telmatospirillum siberiense</name>
    <dbReference type="NCBI Taxonomy" id="382514"/>
    <lineage>
        <taxon>Bacteria</taxon>
        <taxon>Pseudomonadati</taxon>
        <taxon>Pseudomonadota</taxon>
        <taxon>Alphaproteobacteria</taxon>
        <taxon>Rhodospirillales</taxon>
        <taxon>Rhodospirillaceae</taxon>
        <taxon>Telmatospirillum</taxon>
    </lineage>
</organism>
<dbReference type="RefSeq" id="WP_101251864.1">
    <property type="nucleotide sequence ID" value="NZ_PIUM01000021.1"/>
</dbReference>
<reference evidence="2" key="1">
    <citation type="submission" date="2017-12" db="EMBL/GenBank/DDBJ databases">
        <title>Draft genome sequence of Telmatospirillum siberiense 26-4b1T, an acidotolerant peatland alphaproteobacterium potentially involved in sulfur cycling.</title>
        <authorList>
            <person name="Hausmann B."/>
            <person name="Pjevac P."/>
            <person name="Schreck K."/>
            <person name="Herbold C.W."/>
            <person name="Daims H."/>
            <person name="Wagner M."/>
            <person name="Pester M."/>
            <person name="Loy A."/>
        </authorList>
    </citation>
    <scope>NUCLEOTIDE SEQUENCE [LARGE SCALE GENOMIC DNA]</scope>
    <source>
        <strain evidence="2">26-4b1</strain>
    </source>
</reference>
<dbReference type="Proteomes" id="UP000233293">
    <property type="component" value="Unassembled WGS sequence"/>
</dbReference>
<sequence>MSTPDLLLALTPAMRERLEDISAQLGRTLEECAQTALTEFIENWDDYMRTVAELEKGDEERPVLRAVND</sequence>
<comment type="caution">
    <text evidence="1">The sequence shown here is derived from an EMBL/GenBank/DDBJ whole genome shotgun (WGS) entry which is preliminary data.</text>
</comment>
<dbReference type="OrthoDB" id="7364760at2"/>
<evidence type="ECO:0000313" key="1">
    <source>
        <dbReference type="EMBL" id="PKU23374.1"/>
    </source>
</evidence>